<gene>
    <name evidence="4" type="ORF">NSPWAT_1976</name>
</gene>
<reference evidence="4 5" key="1">
    <citation type="submission" date="2022-09" db="EMBL/GenBank/DDBJ databases">
        <authorList>
            <person name="Kop L."/>
        </authorList>
    </citation>
    <scope>NUCLEOTIDE SEQUENCE [LARGE SCALE GENOMIC DNA]</scope>
    <source>
        <strain evidence="4 5">347</strain>
    </source>
</reference>
<evidence type="ECO:0000256" key="1">
    <source>
        <dbReference type="SAM" id="MobiDB-lite"/>
    </source>
</evidence>
<dbReference type="RefSeq" id="WP_282011705.1">
    <property type="nucleotide sequence ID" value="NZ_OX336137.1"/>
</dbReference>
<feature type="domain" description="DUF4124" evidence="3">
    <location>
        <begin position="18"/>
        <end position="67"/>
    </location>
</feature>
<name>A0ABM9HF15_9BACT</name>
<dbReference type="InterPro" id="IPR025392">
    <property type="entry name" value="DUF4124"/>
</dbReference>
<feature type="chain" id="PRO_5045666025" description="DUF4124 domain-containing protein" evidence="2">
    <location>
        <begin position="30"/>
        <end position="246"/>
    </location>
</feature>
<evidence type="ECO:0000313" key="5">
    <source>
        <dbReference type="Proteomes" id="UP001157733"/>
    </source>
</evidence>
<feature type="region of interest" description="Disordered" evidence="1">
    <location>
        <begin position="70"/>
        <end position="107"/>
    </location>
</feature>
<dbReference type="Proteomes" id="UP001157733">
    <property type="component" value="Chromosome"/>
</dbReference>
<sequence length="246" mass="28287">MNKTILSCFKKLVLLAVLLLAVVHSPAEAKVFRWIDDMGRVHYSDYRSAIPVQYRDQIKYKVPPAAKLIGDAESQQPKSPEENTEAGEEKQKLATGEKSVSVPKPPQLTLEPETIKLMLVVKEYFDIHKEQVKGHVESFKFDEVFGKYFLRLVKKRIPAEKNLLERLKNPSLVSLKNARNFLIDTLREDEKVDVKENGFQPTMDSLEYRLKQEIVLLDELIPQITEDLVRAGVNREQIEAMQAKIE</sequence>
<proteinExistence type="predicted"/>
<dbReference type="EMBL" id="OX336137">
    <property type="protein sequence ID" value="CAI2718832.1"/>
    <property type="molecule type" value="Genomic_DNA"/>
</dbReference>
<organism evidence="4 5">
    <name type="scientific">Nitrospina watsonii</name>
    <dbReference type="NCBI Taxonomy" id="1323948"/>
    <lineage>
        <taxon>Bacteria</taxon>
        <taxon>Pseudomonadati</taxon>
        <taxon>Nitrospinota/Tectimicrobiota group</taxon>
        <taxon>Nitrospinota</taxon>
        <taxon>Nitrospinia</taxon>
        <taxon>Nitrospinales</taxon>
        <taxon>Nitrospinaceae</taxon>
        <taxon>Nitrospina</taxon>
    </lineage>
</organism>
<keyword evidence="5" id="KW-1185">Reference proteome</keyword>
<accession>A0ABM9HF15</accession>
<protein>
    <recommendedName>
        <fullName evidence="3">DUF4124 domain-containing protein</fullName>
    </recommendedName>
</protein>
<evidence type="ECO:0000313" key="4">
    <source>
        <dbReference type="EMBL" id="CAI2718832.1"/>
    </source>
</evidence>
<evidence type="ECO:0000259" key="3">
    <source>
        <dbReference type="Pfam" id="PF13511"/>
    </source>
</evidence>
<keyword evidence="2" id="KW-0732">Signal</keyword>
<dbReference type="Pfam" id="PF13511">
    <property type="entry name" value="DUF4124"/>
    <property type="match status" value="1"/>
</dbReference>
<evidence type="ECO:0000256" key="2">
    <source>
        <dbReference type="SAM" id="SignalP"/>
    </source>
</evidence>
<feature type="signal peptide" evidence="2">
    <location>
        <begin position="1"/>
        <end position="29"/>
    </location>
</feature>